<name>A0ABT1PS97_9ACTN</name>
<evidence type="ECO:0000313" key="2">
    <source>
        <dbReference type="Proteomes" id="UP001057702"/>
    </source>
</evidence>
<dbReference type="EMBL" id="JANFNG010000001">
    <property type="protein sequence ID" value="MCQ4079445.1"/>
    <property type="molecule type" value="Genomic_DNA"/>
</dbReference>
<reference evidence="1" key="1">
    <citation type="submission" date="2022-06" db="EMBL/GenBank/DDBJ databases">
        <title>Draft genome sequence of Streptomyces sp. RB6PN25 isolated from peat swamp forest in Thailand.</title>
        <authorList>
            <person name="Duangmal K."/>
            <person name="Klaysubun C."/>
        </authorList>
    </citation>
    <scope>NUCLEOTIDE SEQUENCE</scope>
    <source>
        <strain evidence="1">RB6PN25</strain>
    </source>
</reference>
<proteinExistence type="predicted"/>
<protein>
    <submittedName>
        <fullName evidence="1">Type A2 lantipeptide</fullName>
    </submittedName>
</protein>
<keyword evidence="2" id="KW-1185">Reference proteome</keyword>
<dbReference type="RefSeq" id="WP_255918291.1">
    <property type="nucleotide sequence ID" value="NZ_JANFNG010000001.1"/>
</dbReference>
<sequence length="84" mass="8206">MRKDSTQEIETCEIADSDLENVSGGNFGFGSLAQNVESMLPVPSVSGGLPSLSGGLPVESISGAAGLQATGPIPGQAGLAGFAG</sequence>
<evidence type="ECO:0000313" key="1">
    <source>
        <dbReference type="EMBL" id="MCQ4079445.1"/>
    </source>
</evidence>
<organism evidence="1 2">
    <name type="scientific">Streptomyces humicola</name>
    <dbReference type="NCBI Taxonomy" id="2953240"/>
    <lineage>
        <taxon>Bacteria</taxon>
        <taxon>Bacillati</taxon>
        <taxon>Actinomycetota</taxon>
        <taxon>Actinomycetes</taxon>
        <taxon>Kitasatosporales</taxon>
        <taxon>Streptomycetaceae</taxon>
        <taxon>Streptomyces</taxon>
    </lineage>
</organism>
<dbReference type="Proteomes" id="UP001057702">
    <property type="component" value="Unassembled WGS sequence"/>
</dbReference>
<comment type="caution">
    <text evidence="1">The sequence shown here is derived from an EMBL/GenBank/DDBJ whole genome shotgun (WGS) entry which is preliminary data.</text>
</comment>
<accession>A0ABT1PS97</accession>
<gene>
    <name evidence="1" type="ORF">NGB36_02225</name>
</gene>